<dbReference type="Pfam" id="PF13976">
    <property type="entry name" value="gag_pre-integrs"/>
    <property type="match status" value="1"/>
</dbReference>
<dbReference type="PANTHER" id="PTHR42648">
    <property type="entry name" value="TRANSPOSASE, PUTATIVE-RELATED"/>
    <property type="match status" value="1"/>
</dbReference>
<dbReference type="SUPFAM" id="SSF57756">
    <property type="entry name" value="Retrovirus zinc finger-like domains"/>
    <property type="match status" value="1"/>
</dbReference>
<dbReference type="InterPro" id="IPR013103">
    <property type="entry name" value="RVT_2"/>
</dbReference>
<evidence type="ECO:0000256" key="3">
    <source>
        <dbReference type="ARBA" id="ARBA00022750"/>
    </source>
</evidence>
<dbReference type="Proteomes" id="UP001558713">
    <property type="component" value="Unassembled WGS sequence"/>
</dbReference>
<dbReference type="Pfam" id="PF14223">
    <property type="entry name" value="Retrotran_gag_2"/>
    <property type="match status" value="1"/>
</dbReference>
<protein>
    <submittedName>
        <fullName evidence="7">Retrovirus-related Pol polyprotein from transposon TNT 1-94</fullName>
    </submittedName>
</protein>
<keyword evidence="1" id="KW-0645">Protease</keyword>
<dbReference type="InterPro" id="IPR012337">
    <property type="entry name" value="RNaseH-like_sf"/>
</dbReference>
<evidence type="ECO:0000259" key="6">
    <source>
        <dbReference type="PROSITE" id="PS50994"/>
    </source>
</evidence>
<dbReference type="PROSITE" id="PS50994">
    <property type="entry name" value="INTEGRASE"/>
    <property type="match status" value="1"/>
</dbReference>
<dbReference type="InterPro" id="IPR043502">
    <property type="entry name" value="DNA/RNA_pol_sf"/>
</dbReference>
<dbReference type="InterPro" id="IPR001584">
    <property type="entry name" value="Integrase_cat-core"/>
</dbReference>
<evidence type="ECO:0000256" key="1">
    <source>
        <dbReference type="ARBA" id="ARBA00022670"/>
    </source>
</evidence>
<feature type="region of interest" description="Disordered" evidence="5">
    <location>
        <begin position="182"/>
        <end position="202"/>
    </location>
</feature>
<reference evidence="7 8" key="1">
    <citation type="submission" date="2024-04" db="EMBL/GenBank/DDBJ databases">
        <title>Genome assembly C_amara_ONT_v2.</title>
        <authorList>
            <person name="Yant L."/>
            <person name="Moore C."/>
            <person name="Slenker M."/>
        </authorList>
    </citation>
    <scope>NUCLEOTIDE SEQUENCE [LARGE SCALE GENOMIC DNA]</scope>
    <source>
        <tissue evidence="7">Leaf</tissue>
    </source>
</reference>
<proteinExistence type="predicted"/>
<dbReference type="CDD" id="cd09272">
    <property type="entry name" value="RNase_HI_RT_Ty1"/>
    <property type="match status" value="1"/>
</dbReference>
<dbReference type="Pfam" id="PF22936">
    <property type="entry name" value="Pol_BBD"/>
    <property type="match status" value="1"/>
</dbReference>
<name>A0ABD1A9G7_CARAN</name>
<dbReference type="Gene3D" id="3.30.420.10">
    <property type="entry name" value="Ribonuclease H-like superfamily/Ribonuclease H"/>
    <property type="match status" value="1"/>
</dbReference>
<dbReference type="Pfam" id="PF07727">
    <property type="entry name" value="RVT_2"/>
    <property type="match status" value="1"/>
</dbReference>
<dbReference type="GO" id="GO:0006508">
    <property type="term" value="P:proteolysis"/>
    <property type="evidence" value="ECO:0007669"/>
    <property type="project" value="UniProtKB-KW"/>
</dbReference>
<dbReference type="SUPFAM" id="SSF53098">
    <property type="entry name" value="Ribonuclease H-like"/>
    <property type="match status" value="1"/>
</dbReference>
<dbReference type="Pfam" id="PF25597">
    <property type="entry name" value="SH3_retrovirus"/>
    <property type="match status" value="1"/>
</dbReference>
<dbReference type="Gene3D" id="4.10.60.10">
    <property type="entry name" value="Zinc finger, CCHC-type"/>
    <property type="match status" value="1"/>
</dbReference>
<evidence type="ECO:0000313" key="8">
    <source>
        <dbReference type="Proteomes" id="UP001558713"/>
    </source>
</evidence>
<keyword evidence="4" id="KW-0378">Hydrolase</keyword>
<dbReference type="SUPFAM" id="SSF56672">
    <property type="entry name" value="DNA/RNA polymerases"/>
    <property type="match status" value="1"/>
</dbReference>
<feature type="compositionally biased region" description="Basic and acidic residues" evidence="5">
    <location>
        <begin position="730"/>
        <end position="741"/>
    </location>
</feature>
<dbReference type="InterPro" id="IPR036397">
    <property type="entry name" value="RNaseH_sf"/>
</dbReference>
<feature type="domain" description="Integrase catalytic" evidence="6">
    <location>
        <begin position="455"/>
        <end position="626"/>
    </location>
</feature>
<dbReference type="InterPro" id="IPR039537">
    <property type="entry name" value="Retrotran_Ty1/copia-like"/>
</dbReference>
<feature type="region of interest" description="Disordered" evidence="5">
    <location>
        <begin position="713"/>
        <end position="741"/>
    </location>
</feature>
<gene>
    <name evidence="7" type="ORF">V5N11_009829</name>
</gene>
<keyword evidence="3" id="KW-0064">Aspartyl protease</keyword>
<evidence type="ECO:0000256" key="5">
    <source>
        <dbReference type="SAM" id="MobiDB-lite"/>
    </source>
</evidence>
<dbReference type="EMBL" id="JBANAX010000556">
    <property type="protein sequence ID" value="KAL1203467.1"/>
    <property type="molecule type" value="Genomic_DNA"/>
</dbReference>
<sequence length="1349" mass="153871">MYAMNVKIDKFSRRNSFGLWQIKMIALLKQQSLRAPMSKDKGGDAAEMATLEEKAHSTILLCLEDEVIIEVSDQTTVAGLWKKLESLYMTKSLQKKLLLKRRLFALRMQPDMRLKDNLDQLNSILLDLRNIDVKVEDEDAALLLLVSLPQSYENFVESFIVNKDKVTLEEVRSALHSRELRRQAGDTATDNQADGLVASGSNGLRHSNNRNKRLFSKGYKPDDICNYCKEKGHWKFECPKKKQSGYAAVAEDDIKSEHDVALVAGGNTQASDVWVLDTGASYHMCPRREWFETYTIVDGGNIKMTNSSVSKVAGIGSIKIRTHDCRFVTLNDVRHVLLMERNLISVSLLDSRCFQYFGGDGVLKVYQGSDVILKGFMRGTFYILQGSTVSGSVNVASAEIHKEDMTKLWHMRLGHMSERGMQILSKENLLCGHEVKSLEFCEHCVFGKLHRSKFSKAVHITKGTLDYIHSDCWGPARVDSLGGHRYFVSFIDNYSRKTWVIMLKHKSEAFKNFREWKTLVENQTGKKIKRLRTDNGLEFCSSEFNQLCKDQGVDRHHTVRNTPQQNGVAERMNQTLLERARCMLSNVGLERRFWAEAVSTSCYLINRGPHTSIKCKIPAEVWSGKSVDYSHLKVFGCTVYYHVSEGKLEPRARKGVFMGYRDGVKGYRIWSPSENIVILSRNMVFDESSMLGCYTRSITEAENYSFDKQVELHEDHQRETQQPDVTPSETRPRSIAQDRVRRVGIRPPQRYGYEDMAGYALQVAEEVNTYEPSTYREAILGTEAERWFAAMGDEMESHQKNNTWDLVTQPHGRKTVTCKWIFKKKEGISMAEGVKYKARVVARGFSQREGVDYNEIFLPVVRHTSIRALLAVVAHQDLELEQLDVKTAFLHGELEEEIYMTQPDGFQVPGKENHVCRLNKSLYGLKQSPRQWYKRFDSYMMKLGYIRCMYDCCVYYNKLKDESYIYLVLYVDDMLIAAKQMCDAQILKDLPSAEFEMKDLGAAKKILGMEILRDRTQKKLFLSQKGYIQKVLDRFGISTSKPIDTPSAANLHLTMCVPQFEDEKEYMSRVPYASAVGSLMYAMVCTRPDLAHAVSIVSRYMGQPGKEHWLAVKRIFRYLRGTSDVGLIYGGEAPCLVAGYSDSDYAGDVDSRRSMTGYVFTLGNSMISWKSTLQPTVTLSTTEAEYMALTEAVKEGIWLKGLISDLGLHHDQTTVYCDSLSAICLAKDQVHHERTKHIDVRYHFLRNEKRIQVKKVGTADNLAYMFTKPVPRSKFKHCLDLLEYLKSLVALKGEHALDRASCLCRGIRLLTEHQIPGGTSGSRWGIGLLTEYQVHGWTSGSRWSSKFLT</sequence>
<organism evidence="7 8">
    <name type="scientific">Cardamine amara subsp. amara</name>
    <dbReference type="NCBI Taxonomy" id="228776"/>
    <lineage>
        <taxon>Eukaryota</taxon>
        <taxon>Viridiplantae</taxon>
        <taxon>Streptophyta</taxon>
        <taxon>Embryophyta</taxon>
        <taxon>Tracheophyta</taxon>
        <taxon>Spermatophyta</taxon>
        <taxon>Magnoliopsida</taxon>
        <taxon>eudicotyledons</taxon>
        <taxon>Gunneridae</taxon>
        <taxon>Pentapetalae</taxon>
        <taxon>rosids</taxon>
        <taxon>malvids</taxon>
        <taxon>Brassicales</taxon>
        <taxon>Brassicaceae</taxon>
        <taxon>Cardamineae</taxon>
        <taxon>Cardamine</taxon>
    </lineage>
</organism>
<keyword evidence="8" id="KW-1185">Reference proteome</keyword>
<dbReference type="GO" id="GO:0046872">
    <property type="term" value="F:metal ion binding"/>
    <property type="evidence" value="ECO:0007669"/>
    <property type="project" value="UniProtKB-KW"/>
</dbReference>
<dbReference type="InterPro" id="IPR054722">
    <property type="entry name" value="PolX-like_BBD"/>
</dbReference>
<dbReference type="PANTHER" id="PTHR42648:SF28">
    <property type="entry name" value="TRANSPOSON-ENCODED PROTEIN WITH RIBONUCLEASE H-LIKE AND RETROVIRUS ZINC FINGER-LIKE DOMAINS"/>
    <property type="match status" value="1"/>
</dbReference>
<dbReference type="Pfam" id="PF00665">
    <property type="entry name" value="rve"/>
    <property type="match status" value="1"/>
</dbReference>
<dbReference type="GO" id="GO:0004190">
    <property type="term" value="F:aspartic-type endopeptidase activity"/>
    <property type="evidence" value="ECO:0007669"/>
    <property type="project" value="UniProtKB-KW"/>
</dbReference>
<dbReference type="InterPro" id="IPR036875">
    <property type="entry name" value="Znf_CCHC_sf"/>
</dbReference>
<dbReference type="InterPro" id="IPR025724">
    <property type="entry name" value="GAG-pre-integrase_dom"/>
</dbReference>
<comment type="caution">
    <text evidence="7">The sequence shown here is derived from an EMBL/GenBank/DDBJ whole genome shotgun (WGS) entry which is preliminary data.</text>
</comment>
<accession>A0ABD1A9G7</accession>
<dbReference type="InterPro" id="IPR057670">
    <property type="entry name" value="SH3_retrovirus"/>
</dbReference>
<evidence type="ECO:0000313" key="7">
    <source>
        <dbReference type="EMBL" id="KAL1203467.1"/>
    </source>
</evidence>
<evidence type="ECO:0000256" key="2">
    <source>
        <dbReference type="ARBA" id="ARBA00022723"/>
    </source>
</evidence>
<evidence type="ECO:0000256" key="4">
    <source>
        <dbReference type="ARBA" id="ARBA00022801"/>
    </source>
</evidence>
<keyword evidence="2" id="KW-0479">Metal-binding</keyword>